<evidence type="ECO:0000313" key="3">
    <source>
        <dbReference type="Proteomes" id="UP000589085"/>
    </source>
</evidence>
<accession>A0A7W4NQP5</accession>
<feature type="domain" description="Myb-like" evidence="1">
    <location>
        <begin position="1"/>
        <end position="48"/>
    </location>
</feature>
<sequence>MGRPRKQWPQREIGILVHMRRAGHTWKQIGDRLGKQRNTCRRFWIEVLGYPATRVRPGNRPQGATT</sequence>
<reference evidence="2 3" key="1">
    <citation type="submission" date="2020-04" db="EMBL/GenBank/DDBJ databases">
        <title>Description of novel Gluconacetobacter.</title>
        <authorList>
            <person name="Sombolestani A."/>
        </authorList>
    </citation>
    <scope>NUCLEOTIDE SEQUENCE [LARGE SCALE GENOMIC DNA]</scope>
    <source>
        <strain evidence="2 3">LMG 19747</strain>
    </source>
</reference>
<gene>
    <name evidence="2" type="ORF">HLH48_03920</name>
</gene>
<dbReference type="InterPro" id="IPR001005">
    <property type="entry name" value="SANT/Myb"/>
</dbReference>
<dbReference type="EMBL" id="JABEQJ010000003">
    <property type="protein sequence ID" value="MBB2159330.1"/>
    <property type="molecule type" value="Genomic_DNA"/>
</dbReference>
<dbReference type="RefSeq" id="WP_182996188.1">
    <property type="nucleotide sequence ID" value="NZ_JABEQJ010000003.1"/>
</dbReference>
<organism evidence="2 3">
    <name type="scientific">Gluconacetobacter sacchari</name>
    <dbReference type="NCBI Taxonomy" id="92759"/>
    <lineage>
        <taxon>Bacteria</taxon>
        <taxon>Pseudomonadati</taxon>
        <taxon>Pseudomonadota</taxon>
        <taxon>Alphaproteobacteria</taxon>
        <taxon>Acetobacterales</taxon>
        <taxon>Acetobacteraceae</taxon>
        <taxon>Gluconacetobacter</taxon>
    </lineage>
</organism>
<evidence type="ECO:0000313" key="2">
    <source>
        <dbReference type="EMBL" id="MBB2159330.1"/>
    </source>
</evidence>
<comment type="caution">
    <text evidence="2">The sequence shown here is derived from an EMBL/GenBank/DDBJ whole genome shotgun (WGS) entry which is preliminary data.</text>
</comment>
<proteinExistence type="predicted"/>
<evidence type="ECO:0000259" key="1">
    <source>
        <dbReference type="PROSITE" id="PS50090"/>
    </source>
</evidence>
<protein>
    <recommendedName>
        <fullName evidence="1">Myb-like domain-containing protein</fullName>
    </recommendedName>
</protein>
<dbReference type="Proteomes" id="UP000589085">
    <property type="component" value="Unassembled WGS sequence"/>
</dbReference>
<name>A0A7W4NQP5_9PROT</name>
<dbReference type="AlphaFoldDB" id="A0A7W4NQP5"/>
<dbReference type="PROSITE" id="PS50090">
    <property type="entry name" value="MYB_LIKE"/>
    <property type="match status" value="1"/>
</dbReference>